<evidence type="ECO:0000256" key="4">
    <source>
        <dbReference type="ARBA" id="ARBA00023054"/>
    </source>
</evidence>
<feature type="region of interest" description="Disordered" evidence="7">
    <location>
        <begin position="186"/>
        <end position="205"/>
    </location>
</feature>
<feature type="compositionally biased region" description="Polar residues" evidence="7">
    <location>
        <begin position="2300"/>
        <end position="2313"/>
    </location>
</feature>
<dbReference type="GO" id="GO:0000796">
    <property type="term" value="C:condensin complex"/>
    <property type="evidence" value="ECO:0007669"/>
    <property type="project" value="TreeGrafter"/>
</dbReference>
<dbReference type="Gene3D" id="1.10.287.1490">
    <property type="match status" value="1"/>
</dbReference>
<feature type="region of interest" description="Disordered" evidence="7">
    <location>
        <begin position="560"/>
        <end position="600"/>
    </location>
</feature>
<evidence type="ECO:0000313" key="11">
    <source>
        <dbReference type="WBParaSite" id="EgrG_001045200"/>
    </source>
</evidence>
<feature type="coiled-coil region" evidence="6">
    <location>
        <begin position="773"/>
        <end position="919"/>
    </location>
</feature>
<evidence type="ECO:0000256" key="1">
    <source>
        <dbReference type="ARBA" id="ARBA00004267"/>
    </source>
</evidence>
<keyword evidence="3" id="KW-0597">Phosphoprotein</keyword>
<dbReference type="GO" id="GO:0003682">
    <property type="term" value="F:chromatin binding"/>
    <property type="evidence" value="ECO:0007669"/>
    <property type="project" value="TreeGrafter"/>
</dbReference>
<feature type="region of interest" description="Disordered" evidence="7">
    <location>
        <begin position="920"/>
        <end position="1011"/>
    </location>
</feature>
<feature type="region of interest" description="Disordered" evidence="7">
    <location>
        <begin position="299"/>
        <end position="366"/>
    </location>
</feature>
<reference evidence="11" key="3">
    <citation type="submission" date="2020-10" db="UniProtKB">
        <authorList>
            <consortium name="WormBaseParasite"/>
        </authorList>
    </citation>
    <scope>IDENTIFICATION</scope>
</reference>
<feature type="compositionally biased region" description="Polar residues" evidence="7">
    <location>
        <begin position="1257"/>
        <end position="1280"/>
    </location>
</feature>
<keyword evidence="2" id="KW-0963">Cytoplasm</keyword>
<organism evidence="9">
    <name type="scientific">Echinococcus granulosus</name>
    <name type="common">Hydatid tapeworm</name>
    <dbReference type="NCBI Taxonomy" id="6210"/>
    <lineage>
        <taxon>Eukaryota</taxon>
        <taxon>Metazoa</taxon>
        <taxon>Spiralia</taxon>
        <taxon>Lophotrochozoa</taxon>
        <taxon>Platyhelminthes</taxon>
        <taxon>Cestoda</taxon>
        <taxon>Eucestoda</taxon>
        <taxon>Cyclophyllidea</taxon>
        <taxon>Taeniidae</taxon>
        <taxon>Echinococcus</taxon>
        <taxon>Echinococcus granulosus group</taxon>
    </lineage>
</organism>
<evidence type="ECO:0000256" key="5">
    <source>
        <dbReference type="ARBA" id="ARBA00023212"/>
    </source>
</evidence>
<feature type="compositionally biased region" description="Polar residues" evidence="7">
    <location>
        <begin position="186"/>
        <end position="197"/>
    </location>
</feature>
<feature type="compositionally biased region" description="Low complexity" evidence="7">
    <location>
        <begin position="2272"/>
        <end position="2292"/>
    </location>
</feature>
<dbReference type="PANTHER" id="PTHR43941:SF1">
    <property type="entry name" value="STRUCTURAL MAINTENANCE OF CHROMOSOMES PROTEIN 2"/>
    <property type="match status" value="1"/>
</dbReference>
<feature type="compositionally biased region" description="Polar residues" evidence="7">
    <location>
        <begin position="575"/>
        <end position="587"/>
    </location>
</feature>
<feature type="domain" description="Pericentrin/AKAP-450 centrosomal targeting" evidence="8">
    <location>
        <begin position="2126"/>
        <end position="2217"/>
    </location>
</feature>
<name>A0A068WJ31_ECHGR</name>
<feature type="compositionally biased region" description="Basic and acidic residues" evidence="7">
    <location>
        <begin position="560"/>
        <end position="570"/>
    </location>
</feature>
<keyword evidence="5" id="KW-0206">Cytoskeleton</keyword>
<gene>
    <name evidence="9" type="ORF">EgrG_001045200</name>
</gene>
<keyword evidence="4 6" id="KW-0175">Coiled coil</keyword>
<evidence type="ECO:0000259" key="8">
    <source>
        <dbReference type="Pfam" id="PF10495"/>
    </source>
</evidence>
<feature type="region of interest" description="Disordered" evidence="7">
    <location>
        <begin position="1231"/>
        <end position="1280"/>
    </location>
</feature>
<dbReference type="WBParaSite" id="EgrG_001045200">
    <property type="protein sequence ID" value="EgrG_001045200"/>
    <property type="gene ID" value="EgrG_001045200"/>
</dbReference>
<evidence type="ECO:0000313" key="9">
    <source>
        <dbReference type="EMBL" id="CDS17688.1"/>
    </source>
</evidence>
<feature type="region of interest" description="Disordered" evidence="7">
    <location>
        <begin position="2256"/>
        <end position="2353"/>
    </location>
</feature>
<feature type="coiled-coil region" evidence="6">
    <location>
        <begin position="1723"/>
        <end position="1831"/>
    </location>
</feature>
<dbReference type="InterPro" id="IPR019528">
    <property type="entry name" value="PACT_domain"/>
</dbReference>
<reference evidence="9 10" key="1">
    <citation type="journal article" date="2013" name="Nature">
        <title>The genomes of four tapeworm species reveal adaptations to parasitism.</title>
        <authorList>
            <person name="Tsai I.J."/>
            <person name="Zarowiecki M."/>
            <person name="Holroyd N."/>
            <person name="Garciarrubio A."/>
            <person name="Sanchez-Flores A."/>
            <person name="Brooks K.L."/>
            <person name="Tracey A."/>
            <person name="Bobes R.J."/>
            <person name="Fragoso G."/>
            <person name="Sciutto E."/>
            <person name="Aslett M."/>
            <person name="Beasley H."/>
            <person name="Bennett H.M."/>
            <person name="Cai J."/>
            <person name="Camicia F."/>
            <person name="Clark R."/>
            <person name="Cucher M."/>
            <person name="De Silva N."/>
            <person name="Day T.A."/>
            <person name="Deplazes P."/>
            <person name="Estrada K."/>
            <person name="Fernandez C."/>
            <person name="Holland P.W."/>
            <person name="Hou J."/>
            <person name="Hu S."/>
            <person name="Huckvale T."/>
            <person name="Hung S.S."/>
            <person name="Kamenetzky L."/>
            <person name="Keane J.A."/>
            <person name="Kiss F."/>
            <person name="Koziol U."/>
            <person name="Lambert O."/>
            <person name="Liu K."/>
            <person name="Luo X."/>
            <person name="Luo Y."/>
            <person name="Macchiaroli N."/>
            <person name="Nichol S."/>
            <person name="Paps J."/>
            <person name="Parkinson J."/>
            <person name="Pouchkina-Stantcheva N."/>
            <person name="Riddiford N."/>
            <person name="Rosenzvit M."/>
            <person name="Salinas G."/>
            <person name="Wasmuth J.D."/>
            <person name="Zamanian M."/>
            <person name="Zheng Y."/>
            <person name="Cai X."/>
            <person name="Soberon X."/>
            <person name="Olson P.D."/>
            <person name="Laclette J.P."/>
            <person name="Brehm K."/>
            <person name="Berriman M."/>
            <person name="Garciarrubio A."/>
            <person name="Bobes R.J."/>
            <person name="Fragoso G."/>
            <person name="Sanchez-Flores A."/>
            <person name="Estrada K."/>
            <person name="Cevallos M.A."/>
            <person name="Morett E."/>
            <person name="Gonzalez V."/>
            <person name="Portillo T."/>
            <person name="Ochoa-Leyva A."/>
            <person name="Jose M.V."/>
            <person name="Sciutto E."/>
            <person name="Landa A."/>
            <person name="Jimenez L."/>
            <person name="Valdes V."/>
            <person name="Carrero J.C."/>
            <person name="Larralde C."/>
            <person name="Morales-Montor J."/>
            <person name="Limon-Lason J."/>
            <person name="Soberon X."/>
            <person name="Laclette J.P."/>
        </authorList>
    </citation>
    <scope>NUCLEOTIDE SEQUENCE [LARGE SCALE GENOMIC DNA]</scope>
</reference>
<proteinExistence type="predicted"/>
<dbReference type="GO" id="GO:0005737">
    <property type="term" value="C:cytoplasm"/>
    <property type="evidence" value="ECO:0007669"/>
    <property type="project" value="UniProtKB-ARBA"/>
</dbReference>
<feature type="coiled-coil region" evidence="6">
    <location>
        <begin position="1148"/>
        <end position="1175"/>
    </location>
</feature>
<sequence>MVDYLREELNSGRDECFVKVINYLEERSRDYYRKLSNAIGSAEHFQKFRKCYENSEILDGINLDDSPLHEHLFAILEWRALLATEVEALQSMREEIEDYPKDFEIQIRLSEALHEQNRLRRELESLRDQNERLQMENNAYNAIMEEVKKDFNERLGEANDRARKAEKAFIDLTRRRSTVPIAGSTVVTQSTGGSNSAVRKRSSEPVPNAMASVAFPYRSSMDKVRTSSMRFKEYSTLTAWEGFDSLDEDSSDENEVEGGVDSALQKLTELEPQSSSSPTLLPEVCPPLNDVVSKLPSFDASPIKPSGSGDSPMGTGGPFVEGVSASLSSTPRKSLPSSLTTPRQTDTSPPQLAVVAPECPSAGSSETRYSRVLAESEGSDVVDRAAYLQLYDEVLELRCELEKVRAKPPPPQASITSTQANDLGLTTQLCDLRDQICQSSVREASFASPARVVGGGVPNPIPLSENKHFTDWSISLDQTNASCVQMDSEKVRDPDELKEEGSRTPRASMCLVVDVSGSETKVVRIPTPHRSSCRIISAQATISMPEHATTISFRVEEEEGKVNESGRELGESLTDYVTSPSDSSISESLAPRIGDDRTTSVGQQTEMPFYCFNCSVDSVNTHSGLVTLPETNPSAIGENMLSPASTLQELNVDFSESTARQGPAPGYNELMCSPILDLGKKMLDASSECHLATEALQEQNRHLSDSLATTAYICIGLQERLSGALCGAASQPAIKSSHNESSTDLTPILQKLSTEVDRISTAFVEVKEKLDSQPTYEVEIIKLREKLEEAERLLEERLPSDSRIAAMRMSEVLEAEREQLQRELNQRLADCGSTHATSVAELEQVQADLSARLSASEVRASNLENERNAVVQKLNATERFLNEQLQEREQEREEFQTEVSALRVEIAALRAKLAALERRQSRESSSASSSLTHTPAVSPGKAKVRQGGAQTMATSTPTTHQRPCPPIPSLLSIPDSSDHSDVDDSPTFELAPTPQSILDHPSGLPTLHQYDWSRPYSADDAALRQQTRPPVKLTTTCVGGSPIEFVDASVSVQTSISGRSNTSTEFDGDDDGDLISTEDEVDDVQTTTTTAAAMGVVTTTVTTTTKKRTNLNAVQKRRSRSSRHCVAASPKIANNVGLDVEMRHVAEMEELREALTLAQAALAEKNSELAILRNRLNSTPHSPISEKQQPQSPCNIYSYASARVQTSPNVSPGPGACWSRHGMATNYVTTSAQTPQMSPRGSRDSTLSPPPVVDRSATFSSSSNAEIVSSPPSGASSQTADIDAQIADEEELCQPPEQVSSSESDHLAADLEEARAEIQALKAEINGLINYQDDLHRDFELVQSMLEERQSEVERLQKELLEVPILLQGEFDTSVRKLQKRMNDKCDTVEERDEDLYMLNEEKEALSNRVDELEKELAGLRCITPSGRQGEVTREETASQTDPPHWTVESGIQVDLERSSPTPKTQSCADTDCVSEEDLPFDGDSIAPAQTAAVNSVAPPTADEALAFVDHLQQESCRLLSLSLTAAHSQATPTHEVELADPNDYKSQLISRLIEANRTLKSVVENIVKDPLRQGSQAEPVVTDESTVPVPTSRDLSSQLYSSLLLALLADRKANLLLITSTTIDRASNAALGGVLARPRPSRPKTASQADINDVLKTLTDYAAAEEEHWNVLSSALVSDRTNLLTNLDSLKMCQESLLGEVASLTNQLAARDASLTEKSTVVNELSAERRILEATVSGLRKELTDVKAENENHFMLFRRQISEERQHVAELESTLRASQSALIQTREQVASLESDLQNSSAKVRLEQNRSHLAETRIAQLEQEIKALKSSYVRLGPKSHVNGGIPTLQASSLKKNELSTVTVSNQLASVRLQAIRAEKMSRELHACNEDLRVSLAEAELALLPICLGKENGHLGGSSGGSGSTSGDDESPFSGEVVNRPLPKQLTDSGFADAPAGLRRLHLACMRLMHLASLATGDQSTPSPAASSSSSDSLNNPAELLRHAILGGKKADFLEQSGVAEICACLAEIESHVRSLIGGPVVNFQTFSSVSTAAANALLAQAKQLILNGVAHLDSGLAKIAGSTDNVLICHLPSESKSTQCSLLANHQASGDSRSVSLEKFRHMSARYLRMESYRRALVYQKQYLLLLLGDFQHSVQRVTASLGQGLLMGTSSRQDMEGNPLPSQHWPLDSPPALVRFRAAARCIMIILRVKQLRLKWQRTGIRNHAPLFPHSINSRTSNSSFTNVDTTSSTLVAVSNPNDDILPHQRHSTASLSSRPSNRSSLSPQSEQLESALALNRRNYPTPSTAQPSRPSYPQREQVDASSSFHQHHRVPPSTPPGTPSDGRFRCGPFRG</sequence>
<accession>A0A068WJ31</accession>
<reference evidence="9" key="2">
    <citation type="submission" date="2014-06" db="EMBL/GenBank/DDBJ databases">
        <authorList>
            <person name="Aslett M."/>
        </authorList>
    </citation>
    <scope>NUCLEOTIDE SEQUENCE</scope>
</reference>
<evidence type="ECO:0000313" key="10">
    <source>
        <dbReference type="Proteomes" id="UP000492820"/>
    </source>
</evidence>
<feature type="compositionally biased region" description="Polar residues" evidence="7">
    <location>
        <begin position="948"/>
        <end position="961"/>
    </location>
</feature>
<evidence type="ECO:0000256" key="6">
    <source>
        <dbReference type="SAM" id="Coils"/>
    </source>
</evidence>
<evidence type="ECO:0000256" key="3">
    <source>
        <dbReference type="ARBA" id="ARBA00022553"/>
    </source>
</evidence>
<dbReference type="GO" id="GO:0005815">
    <property type="term" value="C:microtubule organizing center"/>
    <property type="evidence" value="ECO:0007669"/>
    <property type="project" value="UniProtKB-SubCell"/>
</dbReference>
<dbReference type="Proteomes" id="UP000492820">
    <property type="component" value="Unassembled WGS sequence"/>
</dbReference>
<dbReference type="Pfam" id="PF10495">
    <property type="entry name" value="PACT_coil_coil"/>
    <property type="match status" value="1"/>
</dbReference>
<feature type="region of interest" description="Disordered" evidence="7">
    <location>
        <begin position="1916"/>
        <end position="1948"/>
    </location>
</feature>
<evidence type="ECO:0000256" key="2">
    <source>
        <dbReference type="ARBA" id="ARBA00022490"/>
    </source>
</evidence>
<dbReference type="GO" id="GO:0000793">
    <property type="term" value="C:condensed chromosome"/>
    <property type="evidence" value="ECO:0007669"/>
    <property type="project" value="TreeGrafter"/>
</dbReference>
<dbReference type="GO" id="GO:0007076">
    <property type="term" value="P:mitotic chromosome condensation"/>
    <property type="evidence" value="ECO:0007669"/>
    <property type="project" value="TreeGrafter"/>
</dbReference>
<evidence type="ECO:0000256" key="7">
    <source>
        <dbReference type="SAM" id="MobiDB-lite"/>
    </source>
</evidence>
<dbReference type="GO" id="GO:0000785">
    <property type="term" value="C:chromatin"/>
    <property type="evidence" value="ECO:0007669"/>
    <property type="project" value="TreeGrafter"/>
</dbReference>
<feature type="compositionally biased region" description="Polar residues" evidence="7">
    <location>
        <begin position="1231"/>
        <end position="1247"/>
    </location>
</feature>
<comment type="subcellular location">
    <subcellularLocation>
        <location evidence="1">Cytoplasm</location>
        <location evidence="1">Cytoskeleton</location>
        <location evidence="1">Microtubule organizing center</location>
    </subcellularLocation>
</comment>
<dbReference type="PANTHER" id="PTHR43941">
    <property type="entry name" value="STRUCTURAL MAINTENANCE OF CHROMOSOMES PROTEIN 2"/>
    <property type="match status" value="1"/>
</dbReference>
<dbReference type="OrthoDB" id="2020852at2759"/>
<dbReference type="EMBL" id="LK028577">
    <property type="protein sequence ID" value="CDS17688.1"/>
    <property type="molecule type" value="Genomic_DNA"/>
</dbReference>
<feature type="coiled-coil region" evidence="6">
    <location>
        <begin position="1396"/>
        <end position="1423"/>
    </location>
</feature>
<feature type="region of interest" description="Disordered" evidence="7">
    <location>
        <begin position="1427"/>
        <end position="1446"/>
    </location>
</feature>
<feature type="coiled-coil region" evidence="6">
    <location>
        <begin position="109"/>
        <end position="175"/>
    </location>
</feature>
<protein>
    <submittedName>
        <fullName evidence="9 11">Pericentrin</fullName>
    </submittedName>
</protein>
<feature type="compositionally biased region" description="Polar residues" evidence="7">
    <location>
        <begin position="325"/>
        <end position="350"/>
    </location>
</feature>
<feature type="coiled-coil region" evidence="6">
    <location>
        <begin position="1304"/>
        <end position="1359"/>
    </location>
</feature>